<dbReference type="Proteomes" id="UP000736164">
    <property type="component" value="Unassembled WGS sequence"/>
</dbReference>
<dbReference type="InterPro" id="IPR015904">
    <property type="entry name" value="Sulphide_quinone_reductase"/>
</dbReference>
<protein>
    <submittedName>
        <fullName evidence="1">SQOR protein</fullName>
    </submittedName>
</protein>
<sequence length="110" mass="12409">MSLICLVDLTACRAPAGTGFLVDDHRVIFALLWSEQIKGLPEGFEHPRIGSNYSVDKVEKTWRALQDFREGNAIFTFPNSPVKCAGAPQKIMYLSDAYFRKVSEGSRRRD</sequence>
<dbReference type="GO" id="GO:0071949">
    <property type="term" value="F:FAD binding"/>
    <property type="evidence" value="ECO:0007669"/>
    <property type="project" value="TreeGrafter"/>
</dbReference>
<gene>
    <name evidence="1" type="primary">Sqor_0</name>
    <name evidence="1" type="ORF">GTO95_0000109</name>
</gene>
<name>A0A8J7NVQ9_ATRSP</name>
<reference evidence="1" key="1">
    <citation type="journal article" date="2021" name="Cell">
        <title>Tracing the genetic footprints of vertebrate landing in non-teleost ray-finned fishes.</title>
        <authorList>
            <person name="Bi X."/>
            <person name="Wang K."/>
            <person name="Yang L."/>
            <person name="Pan H."/>
            <person name="Jiang H."/>
            <person name="Wei Q."/>
            <person name="Fang M."/>
            <person name="Yu H."/>
            <person name="Zhu C."/>
            <person name="Cai Y."/>
            <person name="He Y."/>
            <person name="Gan X."/>
            <person name="Zeng H."/>
            <person name="Yu D."/>
            <person name="Zhu Y."/>
            <person name="Jiang H."/>
            <person name="Qiu Q."/>
            <person name="Yang H."/>
            <person name="Zhang Y.E."/>
            <person name="Wang W."/>
            <person name="Zhu M."/>
            <person name="He S."/>
            <person name="Zhang G."/>
        </authorList>
    </citation>
    <scope>NUCLEOTIDE SEQUENCE</scope>
    <source>
        <strain evidence="1">Allg_001</strain>
    </source>
</reference>
<feature type="non-terminal residue" evidence="1">
    <location>
        <position position="110"/>
    </location>
</feature>
<dbReference type="InterPro" id="IPR036188">
    <property type="entry name" value="FAD/NAD-bd_sf"/>
</dbReference>
<dbReference type="PANTHER" id="PTHR10632">
    <property type="entry name" value="SULFIDE:QUINONE OXIDOREDUCTASE"/>
    <property type="match status" value="1"/>
</dbReference>
<dbReference type="Gene3D" id="3.50.50.60">
    <property type="entry name" value="FAD/NAD(P)-binding domain"/>
    <property type="match status" value="1"/>
</dbReference>
<dbReference type="GO" id="GO:0070224">
    <property type="term" value="F:sulfide:quinone oxidoreductase activity"/>
    <property type="evidence" value="ECO:0007669"/>
    <property type="project" value="TreeGrafter"/>
</dbReference>
<evidence type="ECO:0000313" key="1">
    <source>
        <dbReference type="EMBL" id="MBN3318615.1"/>
    </source>
</evidence>
<organism evidence="1 2">
    <name type="scientific">Atractosteus spatula</name>
    <name type="common">Alligator gar</name>
    <name type="synonym">Lepisosteus spatula</name>
    <dbReference type="NCBI Taxonomy" id="7917"/>
    <lineage>
        <taxon>Eukaryota</taxon>
        <taxon>Metazoa</taxon>
        <taxon>Chordata</taxon>
        <taxon>Craniata</taxon>
        <taxon>Vertebrata</taxon>
        <taxon>Euteleostomi</taxon>
        <taxon>Actinopterygii</taxon>
        <taxon>Neopterygii</taxon>
        <taxon>Holostei</taxon>
        <taxon>Semionotiformes</taxon>
        <taxon>Lepisosteidae</taxon>
        <taxon>Atractosteus</taxon>
    </lineage>
</organism>
<dbReference type="EMBL" id="JAAWVO010040637">
    <property type="protein sequence ID" value="MBN3318615.1"/>
    <property type="molecule type" value="Genomic_DNA"/>
</dbReference>
<dbReference type="GO" id="GO:0070221">
    <property type="term" value="P:sulfide oxidation, using sulfide:quinone oxidoreductase"/>
    <property type="evidence" value="ECO:0007669"/>
    <property type="project" value="TreeGrafter"/>
</dbReference>
<dbReference type="AlphaFoldDB" id="A0A8J7NVQ9"/>
<comment type="caution">
    <text evidence="1">The sequence shown here is derived from an EMBL/GenBank/DDBJ whole genome shotgun (WGS) entry which is preliminary data.</text>
</comment>
<feature type="non-terminal residue" evidence="1">
    <location>
        <position position="1"/>
    </location>
</feature>
<accession>A0A8J7NVQ9</accession>
<evidence type="ECO:0000313" key="2">
    <source>
        <dbReference type="Proteomes" id="UP000736164"/>
    </source>
</evidence>
<proteinExistence type="predicted"/>
<dbReference type="PANTHER" id="PTHR10632:SF2">
    <property type="entry name" value="SULFIDE:QUINONE OXIDOREDUCTASE, MITOCHONDRIAL"/>
    <property type="match status" value="1"/>
</dbReference>
<dbReference type="GO" id="GO:0005739">
    <property type="term" value="C:mitochondrion"/>
    <property type="evidence" value="ECO:0007669"/>
    <property type="project" value="TreeGrafter"/>
</dbReference>
<keyword evidence="2" id="KW-1185">Reference proteome</keyword>
<dbReference type="SUPFAM" id="SSF51905">
    <property type="entry name" value="FAD/NAD(P)-binding domain"/>
    <property type="match status" value="1"/>
</dbReference>